<protein>
    <submittedName>
        <fullName evidence="1">Uncharacterized protein</fullName>
    </submittedName>
</protein>
<organism evidence="1 2">
    <name type="scientific">Melastoma candidum</name>
    <dbReference type="NCBI Taxonomy" id="119954"/>
    <lineage>
        <taxon>Eukaryota</taxon>
        <taxon>Viridiplantae</taxon>
        <taxon>Streptophyta</taxon>
        <taxon>Embryophyta</taxon>
        <taxon>Tracheophyta</taxon>
        <taxon>Spermatophyta</taxon>
        <taxon>Magnoliopsida</taxon>
        <taxon>eudicotyledons</taxon>
        <taxon>Gunneridae</taxon>
        <taxon>Pentapetalae</taxon>
        <taxon>rosids</taxon>
        <taxon>malvids</taxon>
        <taxon>Myrtales</taxon>
        <taxon>Melastomataceae</taxon>
        <taxon>Melastomatoideae</taxon>
        <taxon>Melastomateae</taxon>
        <taxon>Melastoma</taxon>
    </lineage>
</organism>
<keyword evidence="2" id="KW-1185">Reference proteome</keyword>
<name>A0ACB9M8E9_9MYRT</name>
<dbReference type="Proteomes" id="UP001057402">
    <property type="component" value="Chromosome 10"/>
</dbReference>
<comment type="caution">
    <text evidence="1">The sequence shown here is derived from an EMBL/GenBank/DDBJ whole genome shotgun (WGS) entry which is preliminary data.</text>
</comment>
<evidence type="ECO:0000313" key="2">
    <source>
        <dbReference type="Proteomes" id="UP001057402"/>
    </source>
</evidence>
<dbReference type="EMBL" id="CM042889">
    <property type="protein sequence ID" value="KAI4319171.1"/>
    <property type="molecule type" value="Genomic_DNA"/>
</dbReference>
<gene>
    <name evidence="1" type="ORF">MLD38_032803</name>
</gene>
<sequence length="219" mass="24330">MLRRLASGIGLPSRGGSSNVSGGNVNRLLYNDLCEMVPLVQILVEKTSGSSFTWRGFMLAEPKGRNISQLIPRKNKRDTGDNDSVKDGCGGSQDGNGFAVFSFKTLAAEREELTRLRDQAEDLRQKLLEKEEVLKSAEIAKGEMTSVWAQNEELRWTWQGMIPPPAVENDIFPPADKEQEMEEATLAYIAAVAMAKEKQDEESTALAAQARIRLQSFFF</sequence>
<proteinExistence type="predicted"/>
<reference evidence="2" key="1">
    <citation type="journal article" date="2023" name="Front. Plant Sci.">
        <title>Chromosomal-level genome assembly of Melastoma candidum provides insights into trichome evolution.</title>
        <authorList>
            <person name="Zhong Y."/>
            <person name="Wu W."/>
            <person name="Sun C."/>
            <person name="Zou P."/>
            <person name="Liu Y."/>
            <person name="Dai S."/>
            <person name="Zhou R."/>
        </authorList>
    </citation>
    <scope>NUCLEOTIDE SEQUENCE [LARGE SCALE GENOMIC DNA]</scope>
</reference>
<evidence type="ECO:0000313" key="1">
    <source>
        <dbReference type="EMBL" id="KAI4319171.1"/>
    </source>
</evidence>
<accession>A0ACB9M8E9</accession>